<accession>A0ABD1AQQ5</accession>
<dbReference type="PANTHER" id="PTHR46156">
    <property type="entry name" value="CCCH ZINGC FINGER"/>
    <property type="match status" value="1"/>
</dbReference>
<feature type="compositionally biased region" description="Polar residues" evidence="7">
    <location>
        <begin position="1245"/>
        <end position="1254"/>
    </location>
</feature>
<comment type="caution">
    <text evidence="9">The sequence shown here is derived from an EMBL/GenBank/DDBJ whole genome shotgun (WGS) entry which is preliminary data.</text>
</comment>
<feature type="domain" description="C3H1-type" evidence="8">
    <location>
        <begin position="1313"/>
        <end position="1342"/>
    </location>
</feature>
<keyword evidence="3 6" id="KW-0863">Zinc-finger</keyword>
<feature type="region of interest" description="Disordered" evidence="7">
    <location>
        <begin position="352"/>
        <end position="388"/>
    </location>
</feature>
<dbReference type="FunFam" id="4.10.1000.10:FF:000022">
    <property type="entry name" value="Zinc finger CCCH domain-containing protein 7"/>
    <property type="match status" value="1"/>
</dbReference>
<sequence>MDSSLKNPSYGHWRPPSAPFPPIPPPPPSFSHQFYDRSTQSDRHHLIYHNYTHRLDFPPQSAANHPPPLYYSQPHPQTQTQPQPPALHVSYESPWISQPSCNFSRDFPQSDWVGYMDRNHQLDYGNRTRDCSNGVFTRDWDSYSRSMGGFHSLGYARQDFGESYRGCGQCKSESDGYFRSSGTGTSFAYGTDRYDATLHRGILTNSTSNGGTVNQRWCKGRENEKRFNSFKGKGHSDCGSVKKQTLDQKETSSTAGKAILSKVASEGDIPFSGKSMSSLPENDMDDLSSKNLQMEEVNDNSFNVEKSTTTRVDSIDPTVVSQAESKHFSQIQGCENGVDSLDPAVVSQAESKHFSQSQDCENGVDSLDPTVVSQAESKHSSQSQDCENGVNSLVETVSRKEFMETTPLNSTAEVYQSIDSDAGKGSSNVQPVERTSVLMCSIGKNKEGGSNESVLDRELSPAVFLEDVSFVSNQDLGLSSDGHADVPSMDQSCSLDCRVLKACSSDSNVSLTKDANVSASEFQFNQEVRETAPTCDNSPALEIDSSIAIGNMCDSGSKTVTDSECVPLETQPLSAGCKLLPNDHLGCRASDVVGSFWMSSVDKDMVDDPLRICSCLVPDSSVSLCHLSPSVAVNEQLPNSASSVEANCSSQCDIIEEERRRAEYMDVDIQEEKVKLTGETLQCRSSGTDFVTVIGDSMFLCGSSSSLPGLLTGKIHNETQAVAKVDKTNSSEEHNKEDILLDASQEKITYFYEIVQSGSSLGHFVGSGQTSPGTDAKSCELPMEKCGDGALVEIRDEEPIEKLTDVPYDLGSQEISLKIANTDVDVGEAPSFGGKVFGNESPSKSDVLLSKLHLHADDKCAVAQVKDYVVALPPPDSKSKKTEKKANNFMHAAQKSYPRSLHGIQKDANPPITVKKYRTWHRKSNNPVKPKVTVRSDSTYVRKGNSLLRKPSPGSLGEISLGLPPSALQLNLSTLEDKSMESVGPADKIYFLVKAGEAQNLQRHSSPPSDSTSSVKWASSGEADDQDIVRNGFKSSKTLCQIAYASDCQPKQNPPKLESLNPSKLLYVKRKANQLVAASDIHGAINSKIPPSDSYFKRSKNQLVRNSKILANQAKPLSDEASNSQKAAKMVSERSSSLALSEFEPLSRKADRVHRSPQKIALQLVPWKRATYWRRLGNPASSLLNSSFSIASRKLQMMRKRHTVYARSTSGYSLKNSKVLSTGGSHLKWSKSIERGSKKPEFLSNVESSHSGPSKSMKDTRISSIPKRLVISNAESVWISNHNRLVKDPKKRSRVLANEKVRWSLNNVRLRLAKKMKYCQFFTRFGKCNKDDGECPYIHDPSKIAVCTKFLCGLCANPDCKLTHKVVSESMPDCYYFLQGLCNNEPCPYRHVHVHQNAAICEGFLRGYCSDANECQKKHTYTCQVFEATGSCPQGSECKLHHPKNLSKEKKRKRASEPWQKKASGRYFGSLHKHLPESEPMLVNELAVDGEVFGGEAPDFIRLDVYEQEASENMDSSTRESVSDDSEAHDWIDELIRPVGLMQKEVSVIPSEKVG</sequence>
<reference evidence="9 10" key="1">
    <citation type="submission" date="2024-04" db="EMBL/GenBank/DDBJ databases">
        <title>Genome assembly C_amara_ONT_v2.</title>
        <authorList>
            <person name="Yant L."/>
            <person name="Moore C."/>
            <person name="Slenker M."/>
        </authorList>
    </citation>
    <scope>NUCLEOTIDE SEQUENCE [LARGE SCALE GENOMIC DNA]</scope>
    <source>
        <tissue evidence="9">Leaf</tissue>
    </source>
</reference>
<evidence type="ECO:0000256" key="2">
    <source>
        <dbReference type="ARBA" id="ARBA00022737"/>
    </source>
</evidence>
<evidence type="ECO:0000256" key="7">
    <source>
        <dbReference type="SAM" id="MobiDB-lite"/>
    </source>
</evidence>
<feature type="zinc finger region" description="C3H1-type" evidence="6">
    <location>
        <begin position="1417"/>
        <end position="1445"/>
    </location>
</feature>
<evidence type="ECO:0000313" key="9">
    <source>
        <dbReference type="EMBL" id="KAL1208673.1"/>
    </source>
</evidence>
<feature type="region of interest" description="Disordered" evidence="7">
    <location>
        <begin position="1000"/>
        <end position="1022"/>
    </location>
</feature>
<keyword evidence="1 6" id="KW-0479">Metal-binding</keyword>
<proteinExistence type="predicted"/>
<dbReference type="SMART" id="SM00356">
    <property type="entry name" value="ZnF_C3H1"/>
    <property type="match status" value="5"/>
</dbReference>
<name>A0ABD1AQQ5_CARAN</name>
<evidence type="ECO:0000256" key="4">
    <source>
        <dbReference type="ARBA" id="ARBA00022833"/>
    </source>
</evidence>
<dbReference type="Proteomes" id="UP001558713">
    <property type="component" value="Unassembled WGS sequence"/>
</dbReference>
<dbReference type="GO" id="GO:0008270">
    <property type="term" value="F:zinc ion binding"/>
    <property type="evidence" value="ECO:0007669"/>
    <property type="project" value="UniProtKB-KW"/>
</dbReference>
<dbReference type="EMBL" id="JBANAX010000444">
    <property type="protein sequence ID" value="KAL1208673.1"/>
    <property type="molecule type" value="Genomic_DNA"/>
</dbReference>
<feature type="zinc finger region" description="C3H1-type" evidence="6">
    <location>
        <begin position="1313"/>
        <end position="1342"/>
    </location>
</feature>
<evidence type="ECO:0000256" key="6">
    <source>
        <dbReference type="PROSITE-ProRule" id="PRU00723"/>
    </source>
</evidence>
<feature type="compositionally biased region" description="Polar residues" evidence="7">
    <location>
        <begin position="371"/>
        <end position="388"/>
    </location>
</feature>
<evidence type="ECO:0000256" key="3">
    <source>
        <dbReference type="ARBA" id="ARBA00022771"/>
    </source>
</evidence>
<dbReference type="InterPro" id="IPR000571">
    <property type="entry name" value="Znf_CCCH"/>
</dbReference>
<evidence type="ECO:0000313" key="10">
    <source>
        <dbReference type="Proteomes" id="UP001558713"/>
    </source>
</evidence>
<feature type="zinc finger region" description="C3H1-type" evidence="6">
    <location>
        <begin position="1368"/>
        <end position="1394"/>
    </location>
</feature>
<dbReference type="PANTHER" id="PTHR46156:SF1">
    <property type="entry name" value="ZINC FINGER CCCH DOMAIN-CONTAINING PROTEIN 3"/>
    <property type="match status" value="1"/>
</dbReference>
<evidence type="ECO:0000256" key="1">
    <source>
        <dbReference type="ARBA" id="ARBA00022723"/>
    </source>
</evidence>
<dbReference type="PROSITE" id="PS50103">
    <property type="entry name" value="ZF_C3H1"/>
    <property type="match status" value="3"/>
</dbReference>
<feature type="domain" description="C3H1-type" evidence="8">
    <location>
        <begin position="1368"/>
        <end position="1394"/>
    </location>
</feature>
<feature type="compositionally biased region" description="Pro residues" evidence="7">
    <location>
        <begin position="16"/>
        <end position="29"/>
    </location>
</feature>
<dbReference type="GO" id="GO:0003677">
    <property type="term" value="F:DNA binding"/>
    <property type="evidence" value="ECO:0007669"/>
    <property type="project" value="UniProtKB-KW"/>
</dbReference>
<dbReference type="FunFam" id="4.10.1000.10:FF:000008">
    <property type="entry name" value="zinc finger CCCH domain-containing protein 3"/>
    <property type="match status" value="1"/>
</dbReference>
<feature type="region of interest" description="Disordered" evidence="7">
    <location>
        <begin position="1240"/>
        <end position="1259"/>
    </location>
</feature>
<feature type="region of interest" description="Disordered" evidence="7">
    <location>
        <begin position="57"/>
        <end position="87"/>
    </location>
</feature>
<protein>
    <submittedName>
        <fullName evidence="9">Zinc finger CCCH domain-containing protein 7</fullName>
    </submittedName>
</protein>
<organism evidence="9 10">
    <name type="scientific">Cardamine amara subsp. amara</name>
    <dbReference type="NCBI Taxonomy" id="228776"/>
    <lineage>
        <taxon>Eukaryota</taxon>
        <taxon>Viridiplantae</taxon>
        <taxon>Streptophyta</taxon>
        <taxon>Embryophyta</taxon>
        <taxon>Tracheophyta</taxon>
        <taxon>Spermatophyta</taxon>
        <taxon>Magnoliopsida</taxon>
        <taxon>eudicotyledons</taxon>
        <taxon>Gunneridae</taxon>
        <taxon>Pentapetalae</taxon>
        <taxon>rosids</taxon>
        <taxon>malvids</taxon>
        <taxon>Brassicales</taxon>
        <taxon>Brassicaceae</taxon>
        <taxon>Cardamineae</taxon>
        <taxon>Cardamine</taxon>
    </lineage>
</organism>
<feature type="region of interest" description="Disordered" evidence="7">
    <location>
        <begin position="1"/>
        <end position="35"/>
    </location>
</feature>
<evidence type="ECO:0000256" key="5">
    <source>
        <dbReference type="ARBA" id="ARBA00023125"/>
    </source>
</evidence>
<evidence type="ECO:0000259" key="8">
    <source>
        <dbReference type="PROSITE" id="PS50103"/>
    </source>
</evidence>
<gene>
    <name evidence="9" type="ORF">V5N11_012489</name>
</gene>
<keyword evidence="10" id="KW-1185">Reference proteome</keyword>
<feature type="domain" description="C3H1-type" evidence="8">
    <location>
        <begin position="1417"/>
        <end position="1445"/>
    </location>
</feature>
<feature type="compositionally biased region" description="Low complexity" evidence="7">
    <location>
        <begin position="1005"/>
        <end position="1014"/>
    </location>
</feature>
<dbReference type="Gene3D" id="4.10.1000.10">
    <property type="entry name" value="Zinc finger, CCCH-type"/>
    <property type="match status" value="2"/>
</dbReference>
<dbReference type="GO" id="GO:0005634">
    <property type="term" value="C:nucleus"/>
    <property type="evidence" value="ECO:0007669"/>
    <property type="project" value="UniProtKB-ARBA"/>
</dbReference>
<keyword evidence="2" id="KW-0677">Repeat</keyword>
<keyword evidence="5" id="KW-0238">DNA-binding</keyword>
<keyword evidence="4 6" id="KW-0862">Zinc</keyword>